<dbReference type="SUPFAM" id="SSF89447">
    <property type="entry name" value="AbrB/MazE/MraZ-like"/>
    <property type="match status" value="1"/>
</dbReference>
<dbReference type="InterPro" id="IPR007159">
    <property type="entry name" value="SpoVT-AbrB_dom"/>
</dbReference>
<dbReference type="AlphaFoldDB" id="A0A418YW41"/>
<feature type="domain" description="SpoVT-AbrB" evidence="1">
    <location>
        <begin position="10"/>
        <end position="56"/>
    </location>
</feature>
<dbReference type="GO" id="GO:0003677">
    <property type="term" value="F:DNA binding"/>
    <property type="evidence" value="ECO:0007669"/>
    <property type="project" value="UniProtKB-KW"/>
</dbReference>
<dbReference type="RefSeq" id="WP_037477348.1">
    <property type="nucleotide sequence ID" value="NZ_QVRA01000003.1"/>
</dbReference>
<dbReference type="InterPro" id="IPR037914">
    <property type="entry name" value="SpoVT-AbrB_sf"/>
</dbReference>
<accession>A0A418YW41</accession>
<reference evidence="2 3" key="1">
    <citation type="submission" date="2018-08" db="EMBL/GenBank/DDBJ databases">
        <title>Sphingobium sp. EO9.</title>
        <authorList>
            <person name="Park Y."/>
            <person name="Kim K.H."/>
            <person name="Jeon C.O."/>
        </authorList>
    </citation>
    <scope>NUCLEOTIDE SEQUENCE [LARGE SCALE GENOMIC DNA]</scope>
    <source>
        <strain evidence="2 3">EO9</strain>
    </source>
</reference>
<dbReference type="SMART" id="SM00966">
    <property type="entry name" value="SpoVT_AbrB"/>
    <property type="match status" value="1"/>
</dbReference>
<sequence length="97" mass="10522">MNAQSKIDTGTMTSKGQILIPKAMRDAAGLVPGQPYKVVLNEAGQVVVAPLGFSPEEAAERSRRVREAINAIAGKYPNPDGMSTDEYMREIRGNYEP</sequence>
<dbReference type="Proteomes" id="UP000283469">
    <property type="component" value="Unassembled WGS sequence"/>
</dbReference>
<evidence type="ECO:0000313" key="2">
    <source>
        <dbReference type="EMBL" id="RJG56626.1"/>
    </source>
</evidence>
<name>A0A418YW41_9SPHN</name>
<dbReference type="EMBL" id="QVRA01000003">
    <property type="protein sequence ID" value="RJG56626.1"/>
    <property type="molecule type" value="Genomic_DNA"/>
</dbReference>
<evidence type="ECO:0000259" key="1">
    <source>
        <dbReference type="SMART" id="SM00966"/>
    </source>
</evidence>
<gene>
    <name evidence="2" type="ORF">D0Z70_04555</name>
</gene>
<protein>
    <submittedName>
        <fullName evidence="2">AbrB/MazE/SpoVT family DNA-binding domain-containing protein</fullName>
    </submittedName>
</protein>
<evidence type="ECO:0000313" key="3">
    <source>
        <dbReference type="Proteomes" id="UP000283469"/>
    </source>
</evidence>
<dbReference type="OrthoDB" id="9809003at2"/>
<organism evidence="2 3">
    <name type="scientific">Sphingobium terrigena</name>
    <dbReference type="NCBI Taxonomy" id="2304063"/>
    <lineage>
        <taxon>Bacteria</taxon>
        <taxon>Pseudomonadati</taxon>
        <taxon>Pseudomonadota</taxon>
        <taxon>Alphaproteobacteria</taxon>
        <taxon>Sphingomonadales</taxon>
        <taxon>Sphingomonadaceae</taxon>
        <taxon>Sphingobium</taxon>
    </lineage>
</organism>
<dbReference type="Gene3D" id="2.10.260.10">
    <property type="match status" value="1"/>
</dbReference>
<keyword evidence="3" id="KW-1185">Reference proteome</keyword>
<keyword evidence="2" id="KW-0238">DNA-binding</keyword>
<proteinExistence type="predicted"/>
<comment type="caution">
    <text evidence="2">The sequence shown here is derived from an EMBL/GenBank/DDBJ whole genome shotgun (WGS) entry which is preliminary data.</text>
</comment>